<dbReference type="InterPro" id="IPR021021">
    <property type="entry name" value="Fibronectin-binding_SSURE"/>
</dbReference>
<keyword evidence="3" id="KW-0472">Membrane</keyword>
<reference evidence="5" key="1">
    <citation type="journal article" date="2019" name="Int. J. Syst. Evol. Microbiol.">
        <title>The Global Catalogue of Microorganisms (GCM) 10K type strain sequencing project: providing services to taxonomists for standard genome sequencing and annotation.</title>
        <authorList>
            <consortium name="The Broad Institute Genomics Platform"/>
            <consortium name="The Broad Institute Genome Sequencing Center for Infectious Disease"/>
            <person name="Wu L."/>
            <person name="Ma J."/>
        </authorList>
    </citation>
    <scope>NUCLEOTIDE SEQUENCE [LARGE SCALE GENOMIC DNA]</scope>
    <source>
        <strain evidence="5">CCM 8947</strain>
    </source>
</reference>
<keyword evidence="3" id="KW-0812">Transmembrane</keyword>
<evidence type="ECO:0000313" key="5">
    <source>
        <dbReference type="Proteomes" id="UP001597192"/>
    </source>
</evidence>
<evidence type="ECO:0000256" key="1">
    <source>
        <dbReference type="ARBA" id="ARBA00022729"/>
    </source>
</evidence>
<feature type="region of interest" description="Disordered" evidence="2">
    <location>
        <begin position="68"/>
        <end position="115"/>
    </location>
</feature>
<gene>
    <name evidence="4" type="ORF">ACFQ47_08560</name>
</gene>
<proteinExistence type="predicted"/>
<feature type="compositionally biased region" description="Polar residues" evidence="2">
    <location>
        <begin position="68"/>
        <end position="87"/>
    </location>
</feature>
<evidence type="ECO:0000313" key="4">
    <source>
        <dbReference type="EMBL" id="MFD1432721.1"/>
    </source>
</evidence>
<keyword evidence="3" id="KW-1133">Transmembrane helix</keyword>
<dbReference type="InterPro" id="IPR022263">
    <property type="entry name" value="KxYKxGKxW"/>
</dbReference>
<sequence length="675" mass="68495">MSNSRHTVKAALRDMRVHYKAYKVGKFWVYSAIVLATLAGGLGGTITAVSAATEPIAIQASATMDKTTTSQSLQDAQTAPQSTQADETTPLASSTTTATGEASGTSTSTPADLEKVASAASTPAVSSNLSASELTANVTSTLMVSAQTLANATGDGPFTAGVNQAIPFEAFGGDGMLTRLLLTSAASAPWSDNGTGANAALSPVMGLPSGQYFYEVDLGGNLTGKQGQALLDQLREDGTQTVSATLKVYAAGSDGQADTTNVVATKTGIQISFAGLTNQVKSTITVPAQYLANATASGPFTAGVNQVIPYEAFGGDGMLTRLLLNSSVAAPWSDNGTAMNAALLPISGLATGQYFYEVDLAGNVAGKQGQALLEQLRLNGTQTYSATVKLYAAGADGQADTSKVIATKTGIQLNVEGLTSNIKNQINVPAAYLVAAKGDGPFTAGVNQVIPFEAFGGDGMLTRLLLSGSNLAAWSNNGTAMNTPILPISGLAKAEYAYSVVLGGNLAGKTGQALIDQLRKNGTQTYGATVTIYAIGSDGKAITTSPVATKAGVQITINVPEKAMTTPDQSKSDQSAAMPKPSGHGASTGKIAAMTAPAKSGMTTKPGSDTAMKPAMMQKSADKSSQMSSQMPSEKSLPQAGDAVNEGLTLFGTAMLALLAVVGTTVGINSKRRAG</sequence>
<evidence type="ECO:0000256" key="3">
    <source>
        <dbReference type="SAM" id="Phobius"/>
    </source>
</evidence>
<dbReference type="NCBIfam" id="TIGR03715">
    <property type="entry name" value="KxYKxGKxW"/>
    <property type="match status" value="1"/>
</dbReference>
<feature type="compositionally biased region" description="Polar residues" evidence="2">
    <location>
        <begin position="623"/>
        <end position="633"/>
    </location>
</feature>
<dbReference type="Proteomes" id="UP001597192">
    <property type="component" value="Unassembled WGS sequence"/>
</dbReference>
<dbReference type="Pfam" id="PF19258">
    <property type="entry name" value="KxYKxGKxW_sig"/>
    <property type="match status" value="1"/>
</dbReference>
<dbReference type="RefSeq" id="WP_225423099.1">
    <property type="nucleotide sequence ID" value="NZ_JBHTOG010000044.1"/>
</dbReference>
<dbReference type="EMBL" id="JBHTOG010000044">
    <property type="protein sequence ID" value="MFD1432721.1"/>
    <property type="molecule type" value="Genomic_DNA"/>
</dbReference>
<keyword evidence="5" id="KW-1185">Reference proteome</keyword>
<feature type="transmembrane region" description="Helical" evidence="3">
    <location>
        <begin position="648"/>
        <end position="668"/>
    </location>
</feature>
<dbReference type="Pfam" id="PF11966">
    <property type="entry name" value="SSURE"/>
    <property type="match status" value="3"/>
</dbReference>
<protein>
    <submittedName>
        <fullName evidence="4">SSURE domain-containing protein</fullName>
    </submittedName>
</protein>
<feature type="compositionally biased region" description="Polar residues" evidence="2">
    <location>
        <begin position="566"/>
        <end position="575"/>
    </location>
</feature>
<feature type="region of interest" description="Disordered" evidence="2">
    <location>
        <begin position="560"/>
        <end position="640"/>
    </location>
</feature>
<feature type="compositionally biased region" description="Low complexity" evidence="2">
    <location>
        <begin position="88"/>
        <end position="109"/>
    </location>
</feature>
<organism evidence="4 5">
    <name type="scientific">Lacticaseibacillus yichunensis</name>
    <dbReference type="NCBI Taxonomy" id="2486015"/>
    <lineage>
        <taxon>Bacteria</taxon>
        <taxon>Bacillati</taxon>
        <taxon>Bacillota</taxon>
        <taxon>Bacilli</taxon>
        <taxon>Lactobacillales</taxon>
        <taxon>Lactobacillaceae</taxon>
        <taxon>Lacticaseibacillus</taxon>
    </lineage>
</organism>
<evidence type="ECO:0000256" key="2">
    <source>
        <dbReference type="SAM" id="MobiDB-lite"/>
    </source>
</evidence>
<name>A0ABW4CT96_9LACO</name>
<comment type="caution">
    <text evidence="4">The sequence shown here is derived from an EMBL/GenBank/DDBJ whole genome shotgun (WGS) entry which is preliminary data.</text>
</comment>
<keyword evidence="1" id="KW-0732">Signal</keyword>
<accession>A0ABW4CT96</accession>